<evidence type="ECO:0000313" key="1">
    <source>
        <dbReference type="EMBL" id="MBD6620878.1"/>
    </source>
</evidence>
<accession>A0AA40T575</accession>
<comment type="caution">
    <text evidence="1">The sequence shown here is derived from an EMBL/GenBank/DDBJ whole genome shotgun (WGS) entry which is preliminary data.</text>
</comment>
<dbReference type="EMBL" id="VJXY01000089">
    <property type="protein sequence ID" value="MBD6620878.1"/>
    <property type="molecule type" value="Genomic_DNA"/>
</dbReference>
<organism evidence="1 2">
    <name type="scientific">Komarekiella delphini-convector SJRDD-AB1</name>
    <dbReference type="NCBI Taxonomy" id="2593771"/>
    <lineage>
        <taxon>Bacteria</taxon>
        <taxon>Bacillati</taxon>
        <taxon>Cyanobacteriota</taxon>
        <taxon>Cyanophyceae</taxon>
        <taxon>Nostocales</taxon>
        <taxon>Nostocaceae</taxon>
        <taxon>Komarekiella</taxon>
        <taxon>Komarekiella delphini-convector</taxon>
    </lineage>
</organism>
<keyword evidence="2" id="KW-1185">Reference proteome</keyword>
<dbReference type="AlphaFoldDB" id="A0AA40T575"/>
<dbReference type="Proteomes" id="UP001165986">
    <property type="component" value="Unassembled WGS sequence"/>
</dbReference>
<evidence type="ECO:0000313" key="2">
    <source>
        <dbReference type="Proteomes" id="UP001165986"/>
    </source>
</evidence>
<sequence length="65" mass="7458">MPKPVDNYMERTSYRLMDSLLRCGGYAPLHRVQFSSAIIQYLLDQKLVQVQNTGHGFLLSVVEDN</sequence>
<name>A0AA40T575_9NOST</name>
<gene>
    <name evidence="1" type="ORF">FNW02_35390</name>
</gene>
<protein>
    <submittedName>
        <fullName evidence="1">Uncharacterized protein</fullName>
    </submittedName>
</protein>
<proteinExistence type="predicted"/>
<reference evidence="1" key="1">
    <citation type="submission" date="2019-07" db="EMBL/GenBank/DDBJ databases">
        <title>Toxilogical consequences of a new and cryptic species of cyanobacteria (Komarekiella delphini-convector) recovered from the epidermis of a bottlenose dolphin and 1500 ft. in the air.</title>
        <authorList>
            <person name="Brown A.O."/>
            <person name="Dvorak P."/>
            <person name="Villanueva C.D."/>
            <person name="Foss A.J."/>
            <person name="Garvey A.D."/>
            <person name="Gibson Q.A."/>
            <person name="Johansen J.R."/>
            <person name="Casamatta D.A."/>
        </authorList>
    </citation>
    <scope>NUCLEOTIDE SEQUENCE</scope>
    <source>
        <strain evidence="1">SJRDD-AB1</strain>
    </source>
</reference>